<feature type="transmembrane region" description="Helical" evidence="2">
    <location>
        <begin position="79"/>
        <end position="101"/>
    </location>
</feature>
<dbReference type="Pfam" id="PF01841">
    <property type="entry name" value="Transglut_core"/>
    <property type="match status" value="1"/>
</dbReference>
<accession>A0AA41QW57</accession>
<feature type="transmembrane region" description="Helical" evidence="2">
    <location>
        <begin position="53"/>
        <end position="73"/>
    </location>
</feature>
<feature type="transmembrane region" description="Helical" evidence="2">
    <location>
        <begin position="108"/>
        <end position="126"/>
    </location>
</feature>
<gene>
    <name evidence="4" type="ORF">MQH31_10330</name>
</gene>
<protein>
    <submittedName>
        <fullName evidence="4">Transglutaminase-like domain-containing protein</fullName>
    </submittedName>
</protein>
<feature type="transmembrane region" description="Helical" evidence="2">
    <location>
        <begin position="281"/>
        <end position="299"/>
    </location>
</feature>
<keyword evidence="5" id="KW-1185">Reference proteome</keyword>
<feature type="transmembrane region" description="Helical" evidence="2">
    <location>
        <begin position="716"/>
        <end position="743"/>
    </location>
</feature>
<feature type="domain" description="Transglutaminase-like" evidence="3">
    <location>
        <begin position="579"/>
        <end position="657"/>
    </location>
</feature>
<evidence type="ECO:0000256" key="2">
    <source>
        <dbReference type="SAM" id="Phobius"/>
    </source>
</evidence>
<sequence>MSGDEARDRPGDPADRRVRARARDRDRGGAGIRRSARPRSAARSPRPGPGTPVLIASGVFVLALFLVAGWAAWPIYQSGSYVVMLAGAFGAAAAIAWLGLLRSWAWPRVLGVTACAYLLLGVPFAVPSALASLPTAAAGWLELVTAPVLGWKELLTIRIPVGDYQSLLAPAFFLFLGGVTAALSLVWRAKRLDVLMPPIMFVLIVFGIVFGSRDGSPAVQVSGLSLPAPREALVGLAGFLAGFSFLVWRTREARRAALRLAARASGVRRASAGRPRRVRRVVLAGTVLLVAVAVALPALSTIARPDERSVLRAAIDPAVELRGYVSPLSQYRSYFAADRYDSELFRVTTTGPALSRVRLAVLSYYDGQVFRVIDPATGSANQDTAFARLPPTPAADGSSTATFTLGDYAAAWLPGSGALSSIRFAGERGQTLTAGYFYNRATATGVELAPLAAGDSYTVETRADDVGTALTALAKPAAGSTPADEAVIPQSLVDWVHAQKLGSDGPALAELVTRLRARGYLSHALQAPAAEQAASWTSDLSGYAFEPSLAGHSTGRIGALFTALLDKQNSTVSTENADLVAGVGDDEQFAVATALLARQLGFGSRIVLGFALDGGAAATTSGDPSTGPACLDGVCLGKDLAAWAEVQGADGAWVTVDSTPQYTHPLAKTDVSTRDPQISTEVIEQHAQEQLPGNANPTTGDERAVDDAATGPNLAWLWAALKAVGLGLLAVIVVATPFVAILGAKVLRRRERRGAADQTARFAGGWDEYVDTAVDRGLPDQGVLTRVEIASAYASVSPGSVTIADLADRAVFGEFAPENRDGDRFWQLIDTERELLRSGQTRRGRVRAALSLKSFARLLGPRGTRSRRFEPRRVADTYLRLFRRDENRLEERSPTRGRTTHNG</sequence>
<keyword evidence="2" id="KW-0812">Transmembrane</keyword>
<feature type="compositionally biased region" description="Basic and acidic residues" evidence="1">
    <location>
        <begin position="1"/>
        <end position="28"/>
    </location>
</feature>
<evidence type="ECO:0000259" key="3">
    <source>
        <dbReference type="Pfam" id="PF01841"/>
    </source>
</evidence>
<feature type="transmembrane region" description="Helical" evidence="2">
    <location>
        <begin position="167"/>
        <end position="187"/>
    </location>
</feature>
<organism evidence="4 5">
    <name type="scientific">Cryobacterium zhongshanensis</name>
    <dbReference type="NCBI Taxonomy" id="2928153"/>
    <lineage>
        <taxon>Bacteria</taxon>
        <taxon>Bacillati</taxon>
        <taxon>Actinomycetota</taxon>
        <taxon>Actinomycetes</taxon>
        <taxon>Micrococcales</taxon>
        <taxon>Microbacteriaceae</taxon>
        <taxon>Cryobacterium</taxon>
    </lineage>
</organism>
<dbReference type="RefSeq" id="WP_243011963.1">
    <property type="nucleotide sequence ID" value="NZ_JALGAR010000002.1"/>
</dbReference>
<keyword evidence="2" id="KW-1133">Transmembrane helix</keyword>
<keyword evidence="2" id="KW-0472">Membrane</keyword>
<evidence type="ECO:0000313" key="4">
    <source>
        <dbReference type="EMBL" id="MCI4658203.1"/>
    </source>
</evidence>
<dbReference type="InterPro" id="IPR002931">
    <property type="entry name" value="Transglutaminase-like"/>
</dbReference>
<proteinExistence type="predicted"/>
<feature type="region of interest" description="Disordered" evidence="1">
    <location>
        <begin position="1"/>
        <end position="48"/>
    </location>
</feature>
<evidence type="ECO:0000313" key="5">
    <source>
        <dbReference type="Proteomes" id="UP001165341"/>
    </source>
</evidence>
<evidence type="ECO:0000256" key="1">
    <source>
        <dbReference type="SAM" id="MobiDB-lite"/>
    </source>
</evidence>
<dbReference type="Proteomes" id="UP001165341">
    <property type="component" value="Unassembled WGS sequence"/>
</dbReference>
<dbReference type="AlphaFoldDB" id="A0AA41QW57"/>
<reference evidence="4" key="1">
    <citation type="submission" date="2022-03" db="EMBL/GenBank/DDBJ databases">
        <title>Cryobacterium sp. nov. strain ZS14-85, isolated from Antarctic soil.</title>
        <authorList>
            <person name="Li J."/>
            <person name="Niu G."/>
        </authorList>
    </citation>
    <scope>NUCLEOTIDE SEQUENCE</scope>
    <source>
        <strain evidence="4">ZS14-85</strain>
    </source>
</reference>
<dbReference type="InterPro" id="IPR038765">
    <property type="entry name" value="Papain-like_cys_pep_sf"/>
</dbReference>
<dbReference type="SUPFAM" id="SSF54001">
    <property type="entry name" value="Cysteine proteinases"/>
    <property type="match status" value="1"/>
</dbReference>
<feature type="transmembrane region" description="Helical" evidence="2">
    <location>
        <begin position="232"/>
        <end position="250"/>
    </location>
</feature>
<feature type="transmembrane region" description="Helical" evidence="2">
    <location>
        <begin position="194"/>
        <end position="212"/>
    </location>
</feature>
<name>A0AA41QW57_9MICO</name>
<dbReference type="EMBL" id="JALGAR010000002">
    <property type="protein sequence ID" value="MCI4658203.1"/>
    <property type="molecule type" value="Genomic_DNA"/>
</dbReference>
<comment type="caution">
    <text evidence="4">The sequence shown here is derived from an EMBL/GenBank/DDBJ whole genome shotgun (WGS) entry which is preliminary data.</text>
</comment>